<evidence type="ECO:0000256" key="3">
    <source>
        <dbReference type="ARBA" id="ARBA00024356"/>
    </source>
</evidence>
<keyword evidence="2" id="KW-0808">Transferase</keyword>
<accession>A0ABZ1C251</accession>
<name>A0ABZ1C251_9BACT</name>
<dbReference type="InterPro" id="IPR023296">
    <property type="entry name" value="Glyco_hydro_beta-prop_sf"/>
</dbReference>
<dbReference type="InterPro" id="IPR007184">
    <property type="entry name" value="Mannoside_phosphorylase"/>
</dbReference>
<dbReference type="EMBL" id="CP139781">
    <property type="protein sequence ID" value="WRQ85752.1"/>
    <property type="molecule type" value="Genomic_DNA"/>
</dbReference>
<dbReference type="Proteomes" id="UP000738431">
    <property type="component" value="Chromosome"/>
</dbReference>
<dbReference type="PANTHER" id="PTHR34106:SF5">
    <property type="entry name" value="GLYCOSIDASE"/>
    <property type="match status" value="1"/>
</dbReference>
<dbReference type="Gene3D" id="2.115.10.20">
    <property type="entry name" value="Glycosyl hydrolase domain, family 43"/>
    <property type="match status" value="1"/>
</dbReference>
<dbReference type="RefSeq" id="WP_225919737.1">
    <property type="nucleotide sequence ID" value="NZ_CP139781.1"/>
</dbReference>
<evidence type="ECO:0000256" key="1">
    <source>
        <dbReference type="ARBA" id="ARBA00022676"/>
    </source>
</evidence>
<dbReference type="GO" id="GO:0016787">
    <property type="term" value="F:hydrolase activity"/>
    <property type="evidence" value="ECO:0007669"/>
    <property type="project" value="UniProtKB-KW"/>
</dbReference>
<comment type="similarity">
    <text evidence="3">Belongs to the glycosyl hydrolase 130 family.</text>
</comment>
<dbReference type="PIRSF" id="PIRSF016202">
    <property type="entry name" value="PH1107"/>
    <property type="match status" value="1"/>
</dbReference>
<dbReference type="Pfam" id="PF04041">
    <property type="entry name" value="Glyco_hydro_130"/>
    <property type="match status" value="1"/>
</dbReference>
<keyword evidence="5" id="KW-1185">Reference proteome</keyword>
<gene>
    <name evidence="4" type="ORF">K1X11_013150</name>
</gene>
<protein>
    <submittedName>
        <fullName evidence="4">Glycoside hydrolase family 130 protein</fullName>
    </submittedName>
</protein>
<evidence type="ECO:0000256" key="2">
    <source>
        <dbReference type="ARBA" id="ARBA00022679"/>
    </source>
</evidence>
<evidence type="ECO:0000313" key="4">
    <source>
        <dbReference type="EMBL" id="WRQ85752.1"/>
    </source>
</evidence>
<proteinExistence type="inferred from homology"/>
<dbReference type="SUPFAM" id="SSF75005">
    <property type="entry name" value="Arabinanase/levansucrase/invertase"/>
    <property type="match status" value="1"/>
</dbReference>
<dbReference type="CDD" id="cd08993">
    <property type="entry name" value="GH130"/>
    <property type="match status" value="1"/>
</dbReference>
<dbReference type="PANTHER" id="PTHR34106">
    <property type="entry name" value="GLYCOSIDASE"/>
    <property type="match status" value="1"/>
</dbReference>
<keyword evidence="4" id="KW-0378">Hydrolase</keyword>
<reference evidence="4 5" key="1">
    <citation type="submission" date="2023-12" db="EMBL/GenBank/DDBJ databases">
        <title>Description of an unclassified Opitutus bacterium of Verrucomicrobiota.</title>
        <authorList>
            <person name="Zhang D.-F."/>
        </authorList>
    </citation>
    <scope>NUCLEOTIDE SEQUENCE [LARGE SCALE GENOMIC DNA]</scope>
    <source>
        <strain evidence="4 5">WL0086</strain>
    </source>
</reference>
<sequence length="331" mass="37370">MQRHSQNPVLTARQVPYPATLVFNAGVVYHDGRYVMVFRNDYGRDGDPQFDGTNIGLAISRDGVNWTVEPQPLFALEDVQAAFRDVLRHRYPANWVRRIYDPRLTVIDGRIYMCFAIDTGHGISGGVATTEDFKTFQWLSVSAPDSRNMVLFPRKFGGKYVRLERPFPVYMREDPEAFPIWCGESPDLVHWGHHRPVLGPDEVPFANSKIGPAAPPIETERGWLTSFHAVYKDPNLRLEGWEPQGWFKTYHSGLMLLDKDDPSKVIGMAREPLIMPEADYEVNGFRGSVIFPCGMILEPGGEVKLYYGAADTSVALATAHVDDLLARIEPF</sequence>
<evidence type="ECO:0000313" key="5">
    <source>
        <dbReference type="Proteomes" id="UP000738431"/>
    </source>
</evidence>
<organism evidence="4 5">
    <name type="scientific">Actomonas aquatica</name>
    <dbReference type="NCBI Taxonomy" id="2866162"/>
    <lineage>
        <taxon>Bacteria</taxon>
        <taxon>Pseudomonadati</taxon>
        <taxon>Verrucomicrobiota</taxon>
        <taxon>Opitutia</taxon>
        <taxon>Opitutales</taxon>
        <taxon>Opitutaceae</taxon>
        <taxon>Actomonas</taxon>
    </lineage>
</organism>
<keyword evidence="1" id="KW-0328">Glycosyltransferase</keyword>